<keyword evidence="3" id="KW-1185">Reference proteome</keyword>
<dbReference type="AlphaFoldDB" id="A0A813BXE3"/>
<reference evidence="2" key="1">
    <citation type="submission" date="2021-02" db="EMBL/GenBank/DDBJ databases">
        <authorList>
            <person name="Dougan E. K."/>
            <person name="Rhodes N."/>
            <person name="Thang M."/>
            <person name="Chan C."/>
        </authorList>
    </citation>
    <scope>NUCLEOTIDE SEQUENCE</scope>
</reference>
<proteinExistence type="predicted"/>
<accession>A0A813BXE3</accession>
<evidence type="ECO:0000313" key="2">
    <source>
        <dbReference type="EMBL" id="CAE7931646.1"/>
    </source>
</evidence>
<comment type="caution">
    <text evidence="2">The sequence shown here is derived from an EMBL/GenBank/DDBJ whole genome shotgun (WGS) entry which is preliminary data.</text>
</comment>
<gene>
    <name evidence="2" type="ORF">SNEC2469_LOCUS32439</name>
</gene>
<feature type="region of interest" description="Disordered" evidence="1">
    <location>
        <begin position="131"/>
        <end position="174"/>
    </location>
</feature>
<dbReference type="Proteomes" id="UP000601435">
    <property type="component" value="Unassembled WGS sequence"/>
</dbReference>
<protein>
    <submittedName>
        <fullName evidence="2">Uncharacterized protein</fullName>
    </submittedName>
</protein>
<organism evidence="2 3">
    <name type="scientific">Symbiodinium necroappetens</name>
    <dbReference type="NCBI Taxonomy" id="1628268"/>
    <lineage>
        <taxon>Eukaryota</taxon>
        <taxon>Sar</taxon>
        <taxon>Alveolata</taxon>
        <taxon>Dinophyceae</taxon>
        <taxon>Suessiales</taxon>
        <taxon>Symbiodiniaceae</taxon>
        <taxon>Symbiodinium</taxon>
    </lineage>
</organism>
<evidence type="ECO:0000313" key="3">
    <source>
        <dbReference type="Proteomes" id="UP000601435"/>
    </source>
</evidence>
<name>A0A813BXE3_9DINO</name>
<feature type="compositionally biased region" description="Basic and acidic residues" evidence="1">
    <location>
        <begin position="131"/>
        <end position="164"/>
    </location>
</feature>
<dbReference type="OrthoDB" id="421521at2759"/>
<dbReference type="EMBL" id="CAJNJA010082109">
    <property type="protein sequence ID" value="CAE7931646.1"/>
    <property type="molecule type" value="Genomic_DNA"/>
</dbReference>
<evidence type="ECO:0000256" key="1">
    <source>
        <dbReference type="SAM" id="MobiDB-lite"/>
    </source>
</evidence>
<sequence length="372" mass="42165">MITEALQTKVGPALQAAFSHVGQELTQHAVKINTLEQEIRMLKIRTAWTEKDLMYSQIEAAERTLVVRNFPEWATAEDRELTIARALQDNGLGHLEWDLTTTRMEGNSGVFLAPISILTGSGALWHKIEEEKTPAEDQDKEKDKAQSSEPQSEKVADAGEKEEPAASPSQWEEVRTWNWNTPVKMAPGITQFEPRLGAPMHGLMNAYQKLFPRFKKETLVPRWKTLILEDQEGAWLGRVFYSRRQRSLTGTTGTVSDARCEVQLHAEHKDRILAAWRDVWYNQLMHQIEHTEVETKAFATASQKTSQDYAAAARLNRFLTRAVPSYTDAMEAEIKLGDSLVGFAAQGTKRQYSTGTMEPYYPFDSQDELHLA</sequence>
<feature type="non-terminal residue" evidence="2">
    <location>
        <position position="1"/>
    </location>
</feature>